<protein>
    <recommendedName>
        <fullName evidence="2">DUF5723 domain-containing protein</fullName>
    </recommendedName>
</protein>
<dbReference type="Pfam" id="PF18990">
    <property type="entry name" value="DUF5723"/>
    <property type="match status" value="1"/>
</dbReference>
<evidence type="ECO:0000256" key="1">
    <source>
        <dbReference type="SAM" id="SignalP"/>
    </source>
</evidence>
<sequence length="479" mass="54358">MNKILIVFCFILFSLSVSAQQFSQYNTGTLYDSFENPSQRSFIPDSSREYAFNFLFPAFNVNSYITGHVQQSLKSRFFQKPATYNSGNLTIGRGNYNHVNANANAYAIMFKMFTSLNGDVEIGFSAQTRAEVRGLLSDESIAILDNNPALFPKDEYSNIFNDHYQYQAYNQFGFSYRERINKKFAIGFKASLLLGVQYQKFDITQSHITFDKPTETAVLALQGRYYDSYIPGPSTARDFLPTFRSPGASVSFGTSYITDDRITLQANVKDLGFIHWSKRSAISDFNSSEVLKDLNLPSREDTIYNRTYKILNSNRVTQSFTTKTNARAELSATKSYWIDDDNQYKYSPTIIASKELFYTGFTGALVNNFQHNNLMIGLTTTYDDMKLFNLGGQFMIKSPNAEFYIGSERLLNTGRLALASAGNQTQIDHRSNYTGGDIYMGFTLKFGYVVEHPMNASVIPMGEKGFFGRLFGRLFKTDR</sequence>
<evidence type="ECO:0000259" key="2">
    <source>
        <dbReference type="Pfam" id="PF18990"/>
    </source>
</evidence>
<dbReference type="AlphaFoldDB" id="A0A1G6YTX9"/>
<evidence type="ECO:0000313" key="4">
    <source>
        <dbReference type="Proteomes" id="UP000199072"/>
    </source>
</evidence>
<feature type="chain" id="PRO_5011718191" description="DUF5723 domain-containing protein" evidence="1">
    <location>
        <begin position="20"/>
        <end position="479"/>
    </location>
</feature>
<dbReference type="RefSeq" id="WP_091147773.1">
    <property type="nucleotide sequence ID" value="NZ_FNAI01000003.1"/>
</dbReference>
<dbReference type="InterPro" id="IPR043781">
    <property type="entry name" value="DUF5723"/>
</dbReference>
<keyword evidence="4" id="KW-1185">Reference proteome</keyword>
<reference evidence="3 4" key="1">
    <citation type="submission" date="2016-10" db="EMBL/GenBank/DDBJ databases">
        <authorList>
            <person name="de Groot N.N."/>
        </authorList>
    </citation>
    <scope>NUCLEOTIDE SEQUENCE [LARGE SCALE GENOMIC DNA]</scope>
    <source>
        <strain evidence="3 4">47C3B</strain>
    </source>
</reference>
<dbReference type="Proteomes" id="UP000199072">
    <property type="component" value="Unassembled WGS sequence"/>
</dbReference>
<feature type="domain" description="DUF5723" evidence="2">
    <location>
        <begin position="56"/>
        <end position="407"/>
    </location>
</feature>
<gene>
    <name evidence="3" type="ORF">SAMN05216464_10394</name>
</gene>
<dbReference type="OrthoDB" id="783295at2"/>
<dbReference type="EMBL" id="FNAI01000003">
    <property type="protein sequence ID" value="SDD93780.1"/>
    <property type="molecule type" value="Genomic_DNA"/>
</dbReference>
<name>A0A1G6YTX9_9SPHI</name>
<keyword evidence="1" id="KW-0732">Signal</keyword>
<feature type="signal peptide" evidence="1">
    <location>
        <begin position="1"/>
        <end position="19"/>
    </location>
</feature>
<accession>A0A1G6YTX9</accession>
<organism evidence="3 4">
    <name type="scientific">Mucilaginibacter pineti</name>
    <dbReference type="NCBI Taxonomy" id="1391627"/>
    <lineage>
        <taxon>Bacteria</taxon>
        <taxon>Pseudomonadati</taxon>
        <taxon>Bacteroidota</taxon>
        <taxon>Sphingobacteriia</taxon>
        <taxon>Sphingobacteriales</taxon>
        <taxon>Sphingobacteriaceae</taxon>
        <taxon>Mucilaginibacter</taxon>
    </lineage>
</organism>
<dbReference type="STRING" id="1391627.SAMN05216464_10394"/>
<proteinExistence type="predicted"/>
<evidence type="ECO:0000313" key="3">
    <source>
        <dbReference type="EMBL" id="SDD93780.1"/>
    </source>
</evidence>